<keyword evidence="1" id="KW-0472">Membrane</keyword>
<keyword evidence="1" id="KW-0812">Transmembrane</keyword>
<reference evidence="2 3" key="1">
    <citation type="journal article" date="2020" name="Cell Host Microbe">
        <title>Functional and Genomic Variation between Human-Derived Isolates of Lachnospiraceae Reveals Inter- and Intra-Species Diversity.</title>
        <authorList>
            <person name="Sorbara M.T."/>
            <person name="Littmann E.R."/>
            <person name="Fontana E."/>
            <person name="Moody T.U."/>
            <person name="Kohout C.E."/>
            <person name="Gjonbalaj M."/>
            <person name="Eaton V."/>
            <person name="Seok R."/>
            <person name="Leiner I.M."/>
            <person name="Pamer E.G."/>
        </authorList>
    </citation>
    <scope>NUCLEOTIDE SEQUENCE [LARGE SCALE GENOMIC DNA]</scope>
    <source>
        <strain evidence="2 3">MSK.14.16</strain>
    </source>
</reference>
<protein>
    <submittedName>
        <fullName evidence="2">YfhO family protein</fullName>
    </submittedName>
</protein>
<gene>
    <name evidence="2" type="ORF">HFM93_00945</name>
</gene>
<organism evidence="2 3">
    <name type="scientific">Faecalicatena fissicatena</name>
    <dbReference type="NCBI Taxonomy" id="290055"/>
    <lineage>
        <taxon>Bacteria</taxon>
        <taxon>Bacillati</taxon>
        <taxon>Bacillota</taxon>
        <taxon>Clostridia</taxon>
        <taxon>Lachnospirales</taxon>
        <taxon>Lachnospiraceae</taxon>
        <taxon>Faecalicatena</taxon>
    </lineage>
</organism>
<feature type="transmembrane region" description="Helical" evidence="1">
    <location>
        <begin position="205"/>
        <end position="223"/>
    </location>
</feature>
<feature type="transmembrane region" description="Helical" evidence="1">
    <location>
        <begin position="360"/>
        <end position="380"/>
    </location>
</feature>
<evidence type="ECO:0000313" key="2">
    <source>
        <dbReference type="EMBL" id="NSG28858.1"/>
    </source>
</evidence>
<feature type="transmembrane region" description="Helical" evidence="1">
    <location>
        <begin position="442"/>
        <end position="464"/>
    </location>
</feature>
<dbReference type="PANTHER" id="PTHR38454">
    <property type="entry name" value="INTEGRAL MEMBRANE PROTEIN-RELATED"/>
    <property type="match status" value="1"/>
</dbReference>
<dbReference type="PANTHER" id="PTHR38454:SF1">
    <property type="entry name" value="INTEGRAL MEMBRANE PROTEIN"/>
    <property type="match status" value="1"/>
</dbReference>
<evidence type="ECO:0000313" key="3">
    <source>
        <dbReference type="Proteomes" id="UP000821846"/>
    </source>
</evidence>
<comment type="caution">
    <text evidence="2">The sequence shown here is derived from an EMBL/GenBank/DDBJ whole genome shotgun (WGS) entry which is preliminary data.</text>
</comment>
<feature type="transmembrane region" description="Helical" evidence="1">
    <location>
        <begin position="410"/>
        <end position="430"/>
    </location>
</feature>
<dbReference type="Pfam" id="PF09586">
    <property type="entry name" value="YfhO"/>
    <property type="match status" value="1"/>
</dbReference>
<evidence type="ECO:0000256" key="1">
    <source>
        <dbReference type="SAM" id="Phobius"/>
    </source>
</evidence>
<dbReference type="EMBL" id="JAAWUZ010000002">
    <property type="protein sequence ID" value="NSG28858.1"/>
    <property type="molecule type" value="Genomic_DNA"/>
</dbReference>
<proteinExistence type="predicted"/>
<keyword evidence="3" id="KW-1185">Reference proteome</keyword>
<feature type="transmembrane region" description="Helical" evidence="1">
    <location>
        <begin position="387"/>
        <end position="404"/>
    </location>
</feature>
<accession>A0ABX2GTG0</accession>
<dbReference type="RefSeq" id="WP_173865512.1">
    <property type="nucleotide sequence ID" value="NZ_JAAWUU010000002.1"/>
</dbReference>
<feature type="transmembrane region" description="Helical" evidence="1">
    <location>
        <begin position="112"/>
        <end position="131"/>
    </location>
</feature>
<feature type="transmembrane region" description="Helical" evidence="1">
    <location>
        <begin position="843"/>
        <end position="864"/>
    </location>
</feature>
<feature type="transmembrane region" description="Helical" evidence="1">
    <location>
        <begin position="331"/>
        <end position="348"/>
    </location>
</feature>
<feature type="transmembrane region" description="Helical" evidence="1">
    <location>
        <begin position="143"/>
        <end position="161"/>
    </location>
</feature>
<feature type="transmembrane region" description="Helical" evidence="1">
    <location>
        <begin position="302"/>
        <end position="319"/>
    </location>
</feature>
<sequence>MREKEKCRKGNVQYFCMYTAGFLAVALLLLLIFAKEHASFTKMADGVAQHYAVLMWIRNTLRQFLHGNFALPMVDFSVGQGFDVIGTLNYYGVGDPVNLLTVFFADNHLDQMYMFLILFRMYLSGLTFSYYCSTAGIQRKASVLCGSWLYVFCSFALIGGMKHPLFLNGMLYLPLLLAGTEKVLQKKSIRFLSVSVALAFMSNYYFMYMNTILCGIYLCVRLFGHYREYGIRKILLLILKMAAAWIWGICLGAVIILPSVYAFLHNARVDTAVEEAQNFYSIAHYRKMILGFFQTLPMTNGWTVHGTAIGGLAGVLMLFTSKKRSRENCQLKIGFVVLLVLLCIPFGGKMMNGFAYVTNRWSYGMAFLCALMAAQAVADLKEQNTKIFLILGAAAGILAAALSASNGKAMRYAIAALAVTVLAFALGAILERKQRKRLAGCLVSFVVFAGVCCNLITFFTPVGYSYAARFTKRGVSESVLLNRAVKNVQNAKLAEDGFYRVELPSSLYNRSLAANINTTEFYYSVIPKNMKDFYVSLGMAKYERPNVMEGLENRQILKNMLCVRYQADKKGITVNEDALPVGYTYDKIMSREDYDRLTPLECQAALLEYAVLDDDAEKILEKQGKTFERGKSPSDGAVIGGNLKITGEDRASWKDGTLKGKKQGRMKLKFQTEEKSETYLVLKDLSSRLKVRKKHMLSVQSKKARQEIPMCAVSNEKKMKRDVIAVNLGIRQAGTCSLHFHKSHTYKLKEMEIYGISESFIKEQTKKRRKESMTDVKQSTNCIKGRISVSEDKILQLAVPYSRGWHIFVDGKKAKSFASSVAYTGIFLEKGEHTVEMHYISPWIISGTVLSVAAWIWMALSFAVKKRRISVDKRIK</sequence>
<keyword evidence="1" id="KW-1133">Transmembrane helix</keyword>
<name>A0ABX2GTG0_9FIRM</name>
<feature type="transmembrane region" description="Helical" evidence="1">
    <location>
        <begin position="12"/>
        <end position="34"/>
    </location>
</feature>
<dbReference type="InterPro" id="IPR018580">
    <property type="entry name" value="Uncharacterised_YfhO"/>
</dbReference>
<dbReference type="Proteomes" id="UP000821846">
    <property type="component" value="Unassembled WGS sequence"/>
</dbReference>
<feature type="transmembrane region" description="Helical" evidence="1">
    <location>
        <begin position="235"/>
        <end position="264"/>
    </location>
</feature>